<gene>
    <name evidence="3" type="ORF">C5L14_14565</name>
</gene>
<dbReference type="Proteomes" id="UP000237682">
    <property type="component" value="Unassembled WGS sequence"/>
</dbReference>
<evidence type="ECO:0000313" key="3">
    <source>
        <dbReference type="EMBL" id="PRH86555.1"/>
    </source>
</evidence>
<proteinExistence type="predicted"/>
<dbReference type="InterPro" id="IPR016071">
    <property type="entry name" value="Staphylococal_nuclease_OB-fold"/>
</dbReference>
<reference evidence="3 4" key="1">
    <citation type="submission" date="2018-02" db="EMBL/GenBank/DDBJ databases">
        <title>Whole genome sequencing of endophytic bacterium.</title>
        <authorList>
            <person name="Eedara R."/>
            <person name="Podile A.R."/>
        </authorList>
    </citation>
    <scope>NUCLEOTIDE SEQUENCE [LARGE SCALE GENOMIC DNA]</scope>
    <source>
        <strain evidence="3 4">RP1T</strain>
    </source>
</reference>
<comment type="caution">
    <text evidence="3">The sequence shown here is derived from an EMBL/GenBank/DDBJ whole genome shotgun (WGS) entry which is preliminary data.</text>
</comment>
<feature type="signal peptide" evidence="1">
    <location>
        <begin position="1"/>
        <end position="24"/>
    </location>
</feature>
<dbReference type="PROSITE" id="PS50830">
    <property type="entry name" value="TNASE_3"/>
    <property type="match status" value="1"/>
</dbReference>
<accession>A0A2S9QB54</accession>
<evidence type="ECO:0000259" key="2">
    <source>
        <dbReference type="PROSITE" id="PS50830"/>
    </source>
</evidence>
<keyword evidence="1" id="KW-0732">Signal</keyword>
<dbReference type="SUPFAM" id="SSF50199">
    <property type="entry name" value="Staphylococcal nuclease"/>
    <property type="match status" value="1"/>
</dbReference>
<feature type="domain" description="TNase-like" evidence="2">
    <location>
        <begin position="28"/>
        <end position="136"/>
    </location>
</feature>
<name>A0A2S9QB54_9HYPH</name>
<dbReference type="OrthoDB" id="9805504at2"/>
<organism evidence="3 4">
    <name type="scientific">Labrys okinawensis</name>
    <dbReference type="NCBI Taxonomy" id="346911"/>
    <lineage>
        <taxon>Bacteria</taxon>
        <taxon>Pseudomonadati</taxon>
        <taxon>Pseudomonadota</taxon>
        <taxon>Alphaproteobacteria</taxon>
        <taxon>Hyphomicrobiales</taxon>
        <taxon>Xanthobacteraceae</taxon>
        <taxon>Labrys</taxon>
    </lineage>
</organism>
<sequence>MSRVGRYSICTQVVAVFLATSAMAATYQPIDGSRIIVLDGDTVALPCVFPRPGCSERIRLLDIDAPEIFHPDCEEGLKWGLKAKARLAQLLRGKTVYIERDPKPRKDPYGRTLASLRIGSPSGPNAGMQLLREDLAVPYKTGAVAHEEKRLYWCGPDAVRK</sequence>
<dbReference type="SMART" id="SM00318">
    <property type="entry name" value="SNc"/>
    <property type="match status" value="1"/>
</dbReference>
<dbReference type="AlphaFoldDB" id="A0A2S9QB54"/>
<protein>
    <recommendedName>
        <fullName evidence="2">TNase-like domain-containing protein</fullName>
    </recommendedName>
</protein>
<dbReference type="Pfam" id="PF00565">
    <property type="entry name" value="SNase"/>
    <property type="match status" value="1"/>
</dbReference>
<keyword evidence="4" id="KW-1185">Reference proteome</keyword>
<feature type="chain" id="PRO_5015435579" description="TNase-like domain-containing protein" evidence="1">
    <location>
        <begin position="25"/>
        <end position="161"/>
    </location>
</feature>
<evidence type="ECO:0000256" key="1">
    <source>
        <dbReference type="SAM" id="SignalP"/>
    </source>
</evidence>
<evidence type="ECO:0000313" key="4">
    <source>
        <dbReference type="Proteomes" id="UP000237682"/>
    </source>
</evidence>
<dbReference type="Gene3D" id="2.40.50.90">
    <property type="match status" value="1"/>
</dbReference>
<dbReference type="EMBL" id="PUEJ01000005">
    <property type="protein sequence ID" value="PRH86555.1"/>
    <property type="molecule type" value="Genomic_DNA"/>
</dbReference>
<dbReference type="InterPro" id="IPR035437">
    <property type="entry name" value="SNase_OB-fold_sf"/>
</dbReference>